<protein>
    <submittedName>
        <fullName evidence="2">DUF2063 domain-containing protein</fullName>
    </submittedName>
</protein>
<organism evidence="2 3">
    <name type="scientific">Rhizobium grahamii</name>
    <dbReference type="NCBI Taxonomy" id="1120045"/>
    <lineage>
        <taxon>Bacteria</taxon>
        <taxon>Pseudomonadati</taxon>
        <taxon>Pseudomonadota</taxon>
        <taxon>Alphaproteobacteria</taxon>
        <taxon>Hyphomicrobiales</taxon>
        <taxon>Rhizobiaceae</taxon>
        <taxon>Rhizobium/Agrobacterium group</taxon>
        <taxon>Rhizobium</taxon>
    </lineage>
</organism>
<dbReference type="AlphaFoldDB" id="A0A370KX07"/>
<dbReference type="Proteomes" id="UP000254939">
    <property type="component" value="Unassembled WGS sequence"/>
</dbReference>
<proteinExistence type="predicted"/>
<sequence length="251" mass="26662">MGFAMQTNFATALINPEAPVPSGLIAWNGPTPERRFGVYRNNVAVGLVGALASRFPVVEKIVGAEFFAAMASEFIRHYPPRSPLLLSYGDEFPKFVASFEPATEIAYLPDVIRLEMARSRAYHAADAVPLDPSVLAAIDPEKLAGLVFEPHPSLSVLRSPHPVVTIWAMNAGEIELGPIDDWQGEDALVTRAHLNVEVCRLPPGGAAFLEALAAGVRFAGSVEAAVGGASAFDLSTNLAGALRAGAFRSVR</sequence>
<accession>A0A370KX07</accession>
<dbReference type="InterPro" id="IPR018640">
    <property type="entry name" value="DUF2063"/>
</dbReference>
<feature type="domain" description="Putative DNA-binding" evidence="1">
    <location>
        <begin position="5"/>
        <end position="96"/>
    </location>
</feature>
<gene>
    <name evidence="2" type="ORF">B5K06_00990</name>
</gene>
<name>A0A370KX07_9HYPH</name>
<evidence type="ECO:0000313" key="3">
    <source>
        <dbReference type="Proteomes" id="UP000254939"/>
    </source>
</evidence>
<dbReference type="EMBL" id="NAAC01000001">
    <property type="protein sequence ID" value="RDJ16984.1"/>
    <property type="molecule type" value="Genomic_DNA"/>
</dbReference>
<comment type="caution">
    <text evidence="2">The sequence shown here is derived from an EMBL/GenBank/DDBJ whole genome shotgun (WGS) entry which is preliminary data.</text>
</comment>
<reference evidence="2 3" key="1">
    <citation type="submission" date="2017-03" db="EMBL/GenBank/DDBJ databases">
        <title>Genome analysis of Rhizobial strains effectives or ineffectives for nitrogen fixation isolated from bean seeds.</title>
        <authorList>
            <person name="Peralta H."/>
            <person name="Aguilar-Vera A."/>
            <person name="Mora Y."/>
            <person name="Vargas-Lagunas C."/>
            <person name="Girard L."/>
            <person name="Mora J."/>
        </authorList>
    </citation>
    <scope>NUCLEOTIDE SEQUENCE [LARGE SCALE GENOMIC DNA]</scope>
    <source>
        <strain evidence="2 3">CCGM3</strain>
    </source>
</reference>
<dbReference type="OrthoDB" id="4146344at2"/>
<dbReference type="Gene3D" id="1.10.150.690">
    <property type="entry name" value="DUF2063"/>
    <property type="match status" value="1"/>
</dbReference>
<evidence type="ECO:0000259" key="1">
    <source>
        <dbReference type="Pfam" id="PF09836"/>
    </source>
</evidence>
<evidence type="ECO:0000313" key="2">
    <source>
        <dbReference type="EMBL" id="RDJ16984.1"/>
    </source>
</evidence>
<dbReference type="Pfam" id="PF09836">
    <property type="entry name" value="DUF2063"/>
    <property type="match status" value="1"/>
</dbReference>
<dbReference type="InterPro" id="IPR044922">
    <property type="entry name" value="DUF2063_N_sf"/>
</dbReference>